<dbReference type="PANTHER" id="PTHR21240">
    <property type="entry name" value="2-AMINO-3-CARBOXYLMUCONATE-6-SEMIALDEHYDE DECARBOXYLASE"/>
    <property type="match status" value="1"/>
</dbReference>
<accession>A0A653AIS3</accession>
<keyword evidence="1" id="KW-0456">Lyase</keyword>
<evidence type="ECO:0000259" key="2">
    <source>
        <dbReference type="Pfam" id="PF04909"/>
    </source>
</evidence>
<evidence type="ECO:0000256" key="1">
    <source>
        <dbReference type="ARBA" id="ARBA00023239"/>
    </source>
</evidence>
<dbReference type="InterPro" id="IPR032465">
    <property type="entry name" value="ACMSD"/>
</dbReference>
<dbReference type="GO" id="GO:0016831">
    <property type="term" value="F:carboxy-lyase activity"/>
    <property type="evidence" value="ECO:0007669"/>
    <property type="project" value="InterPro"/>
</dbReference>
<dbReference type="InterPro" id="IPR032466">
    <property type="entry name" value="Metal_Hydrolase"/>
</dbReference>
<feature type="domain" description="Amidohydrolase-related" evidence="2">
    <location>
        <begin position="4"/>
        <end position="282"/>
    </location>
</feature>
<dbReference type="AlphaFoldDB" id="A0A653AIS3"/>
<dbReference type="EMBL" id="UPXX01000032">
    <property type="protein sequence ID" value="VBB47938.1"/>
    <property type="molecule type" value="Genomic_DNA"/>
</dbReference>
<dbReference type="GO" id="GO:0019748">
    <property type="term" value="P:secondary metabolic process"/>
    <property type="evidence" value="ECO:0007669"/>
    <property type="project" value="TreeGrafter"/>
</dbReference>
<keyword evidence="3" id="KW-0378">Hydrolase</keyword>
<organism evidence="3">
    <name type="scientific">Uncultured Desulfatiglans sp</name>
    <dbReference type="NCBI Taxonomy" id="1748965"/>
    <lineage>
        <taxon>Bacteria</taxon>
        <taxon>Pseudomonadati</taxon>
        <taxon>Thermodesulfobacteriota</taxon>
        <taxon>Desulfobacteria</taxon>
        <taxon>Desulfatiglandales</taxon>
        <taxon>Desulfatiglandaceae</taxon>
        <taxon>Desulfatiglans</taxon>
        <taxon>environmental samples</taxon>
    </lineage>
</organism>
<dbReference type="InterPro" id="IPR006680">
    <property type="entry name" value="Amidohydro-rel"/>
</dbReference>
<evidence type="ECO:0000313" key="3">
    <source>
        <dbReference type="EMBL" id="VBB47938.1"/>
    </source>
</evidence>
<gene>
    <name evidence="3" type="ORF">TRIP_B50733</name>
</gene>
<dbReference type="PANTHER" id="PTHR21240:SF28">
    <property type="entry name" value="ISO-OROTATE DECARBOXYLASE (EUROFUNG)"/>
    <property type="match status" value="1"/>
</dbReference>
<sequence>MLLDAHAHAYEERDIRLIRERTALLDQELPDSDPNKWRLCQEGSLASLLQEEETAGIDGFVLLPVSGSPARISELNRWTADQAAKEKRIIPFGTLMAQSGQIEDDLQEILDLGLKGVKIHPFLQRLDILSSEAAVLWSLLERSNLPIMLDTMYLAGLLQQKPHLQAFVDTAHSYDCGPSQIAALSRRYPGLTLIAAHLGSLYGWEHLGPLFPLEQVYFDLSFIAPLLPEDQVMSVIHRKGADRILFGTDAPWRRPADIRAWFDALPLTYEERGLIGSENLLRLIGP</sequence>
<proteinExistence type="predicted"/>
<protein>
    <submittedName>
        <fullName evidence="3">Putative Amidohydrolase 2</fullName>
    </submittedName>
</protein>
<dbReference type="Gene3D" id="3.20.20.140">
    <property type="entry name" value="Metal-dependent hydrolases"/>
    <property type="match status" value="1"/>
</dbReference>
<dbReference type="GO" id="GO:0016787">
    <property type="term" value="F:hydrolase activity"/>
    <property type="evidence" value="ECO:0007669"/>
    <property type="project" value="UniProtKB-KW"/>
</dbReference>
<dbReference type="Pfam" id="PF04909">
    <property type="entry name" value="Amidohydro_2"/>
    <property type="match status" value="1"/>
</dbReference>
<dbReference type="SUPFAM" id="SSF51556">
    <property type="entry name" value="Metallo-dependent hydrolases"/>
    <property type="match status" value="1"/>
</dbReference>
<name>A0A653AIS3_UNCDX</name>
<dbReference type="GO" id="GO:0005737">
    <property type="term" value="C:cytoplasm"/>
    <property type="evidence" value="ECO:0007669"/>
    <property type="project" value="TreeGrafter"/>
</dbReference>
<reference evidence="3" key="1">
    <citation type="submission" date="2018-07" db="EMBL/GenBank/DDBJ databases">
        <authorList>
            <consortium name="Genoscope - CEA"/>
            <person name="William W."/>
        </authorList>
    </citation>
    <scope>NUCLEOTIDE SEQUENCE</scope>
    <source>
        <strain evidence="3">IK1</strain>
    </source>
</reference>